<name>A0A382VP32_9ZZZZ</name>
<gene>
    <name evidence="1" type="ORF">METZ01_LOCUS400535</name>
</gene>
<organism evidence="1">
    <name type="scientific">marine metagenome</name>
    <dbReference type="NCBI Taxonomy" id="408172"/>
    <lineage>
        <taxon>unclassified sequences</taxon>
        <taxon>metagenomes</taxon>
        <taxon>ecological metagenomes</taxon>
    </lineage>
</organism>
<evidence type="ECO:0000313" key="1">
    <source>
        <dbReference type="EMBL" id="SVD47681.1"/>
    </source>
</evidence>
<dbReference type="AlphaFoldDB" id="A0A382VP32"/>
<protein>
    <submittedName>
        <fullName evidence="1">Uncharacterized protein</fullName>
    </submittedName>
</protein>
<reference evidence="1" key="1">
    <citation type="submission" date="2018-05" db="EMBL/GenBank/DDBJ databases">
        <authorList>
            <person name="Lanie J.A."/>
            <person name="Ng W.-L."/>
            <person name="Kazmierczak K.M."/>
            <person name="Andrzejewski T.M."/>
            <person name="Davidsen T.M."/>
            <person name="Wayne K.J."/>
            <person name="Tettelin H."/>
            <person name="Glass J.I."/>
            <person name="Rusch D."/>
            <person name="Podicherti R."/>
            <person name="Tsui H.-C.T."/>
            <person name="Winkler M.E."/>
        </authorList>
    </citation>
    <scope>NUCLEOTIDE SEQUENCE</scope>
</reference>
<sequence length="39" mass="4360">QPVAGDPSTEVGSVFAEIARVLDVEMKPTKRRHRELKIV</sequence>
<accession>A0A382VP32</accession>
<dbReference type="EMBL" id="UINC01153131">
    <property type="protein sequence ID" value="SVD47681.1"/>
    <property type="molecule type" value="Genomic_DNA"/>
</dbReference>
<feature type="non-terminal residue" evidence="1">
    <location>
        <position position="1"/>
    </location>
</feature>
<proteinExistence type="predicted"/>